<comment type="caution">
    <text evidence="3">The sequence shown here is derived from an EMBL/GenBank/DDBJ whole genome shotgun (WGS) entry which is preliminary data.</text>
</comment>
<dbReference type="AlphaFoldDB" id="A0AAD8JIB9"/>
<evidence type="ECO:0000256" key="2">
    <source>
        <dbReference type="ARBA" id="ARBA00023002"/>
    </source>
</evidence>
<dbReference type="PANTHER" id="PTHR43180:SF61">
    <property type="entry name" value="SECOISOLARICIRESINOL DEHYDROGENASE"/>
    <property type="match status" value="1"/>
</dbReference>
<dbReference type="PRINTS" id="PR00081">
    <property type="entry name" value="GDHRDH"/>
</dbReference>
<sequence>MEASSLVSPTARRLEGKVAVVTGGSRSIGETTARAFLRHGAKVVIADILDDLAHSLCEEINKPGSFTYVHCDVTNDSDVKNLIDATIAKHGKLDIIFANAGIVSRDGNGKKILTAENEDFKKVMEVNVYGSFLCAKHAARVMIPAKKGSIILMSSVASVVSGDVSHAYLASKHAVVGLTNNLGVELGQYGIRVNCVSPFGIDTPMLRKEFGVEDGEAVREFIDEIGNLKGVGVDGEDVAAAVVYLGSDEGKYVSGLNLVIDGGFSTTNVAIREAVIKMKR</sequence>
<dbReference type="PANTHER" id="PTHR43180">
    <property type="entry name" value="3-OXOACYL-(ACYL-CARRIER-PROTEIN) REDUCTASE (AFU_ORTHOLOGUE AFUA_6G11210)"/>
    <property type="match status" value="1"/>
</dbReference>
<keyword evidence="4" id="KW-1185">Reference proteome</keyword>
<protein>
    <submittedName>
        <fullName evidence="3">Secoisolariciresinol dehydrogenase</fullName>
    </submittedName>
</protein>
<dbReference type="NCBIfam" id="NF005559">
    <property type="entry name" value="PRK07231.1"/>
    <property type="match status" value="1"/>
</dbReference>
<dbReference type="InterPro" id="IPR036291">
    <property type="entry name" value="NAD(P)-bd_dom_sf"/>
</dbReference>
<dbReference type="FunFam" id="3.40.50.720:FF:000084">
    <property type="entry name" value="Short-chain dehydrogenase reductase"/>
    <property type="match status" value="1"/>
</dbReference>
<dbReference type="SUPFAM" id="SSF51735">
    <property type="entry name" value="NAD(P)-binding Rossmann-fold domains"/>
    <property type="match status" value="1"/>
</dbReference>
<reference evidence="3" key="2">
    <citation type="submission" date="2023-05" db="EMBL/GenBank/DDBJ databases">
        <authorList>
            <person name="Schelkunov M.I."/>
        </authorList>
    </citation>
    <scope>NUCLEOTIDE SEQUENCE</scope>
    <source>
        <strain evidence="3">Hsosn_3</strain>
        <tissue evidence="3">Leaf</tissue>
    </source>
</reference>
<gene>
    <name evidence="3" type="ORF">POM88_004640</name>
</gene>
<dbReference type="Proteomes" id="UP001237642">
    <property type="component" value="Unassembled WGS sequence"/>
</dbReference>
<dbReference type="GO" id="GO:0016616">
    <property type="term" value="F:oxidoreductase activity, acting on the CH-OH group of donors, NAD or NADP as acceptor"/>
    <property type="evidence" value="ECO:0007669"/>
    <property type="project" value="UniProtKB-ARBA"/>
</dbReference>
<proteinExistence type="inferred from homology"/>
<dbReference type="InterPro" id="IPR002347">
    <property type="entry name" value="SDR_fam"/>
</dbReference>
<evidence type="ECO:0000256" key="1">
    <source>
        <dbReference type="ARBA" id="ARBA00006484"/>
    </source>
</evidence>
<organism evidence="3 4">
    <name type="scientific">Heracleum sosnowskyi</name>
    <dbReference type="NCBI Taxonomy" id="360622"/>
    <lineage>
        <taxon>Eukaryota</taxon>
        <taxon>Viridiplantae</taxon>
        <taxon>Streptophyta</taxon>
        <taxon>Embryophyta</taxon>
        <taxon>Tracheophyta</taxon>
        <taxon>Spermatophyta</taxon>
        <taxon>Magnoliopsida</taxon>
        <taxon>eudicotyledons</taxon>
        <taxon>Gunneridae</taxon>
        <taxon>Pentapetalae</taxon>
        <taxon>asterids</taxon>
        <taxon>campanulids</taxon>
        <taxon>Apiales</taxon>
        <taxon>Apiaceae</taxon>
        <taxon>Apioideae</taxon>
        <taxon>apioid superclade</taxon>
        <taxon>Tordylieae</taxon>
        <taxon>Tordyliinae</taxon>
        <taxon>Heracleum</taxon>
    </lineage>
</organism>
<evidence type="ECO:0000313" key="4">
    <source>
        <dbReference type="Proteomes" id="UP001237642"/>
    </source>
</evidence>
<comment type="similarity">
    <text evidence="1">Belongs to the short-chain dehydrogenases/reductases (SDR) family.</text>
</comment>
<dbReference type="EMBL" id="JAUIZM010000001">
    <property type="protein sequence ID" value="KAK1405035.1"/>
    <property type="molecule type" value="Genomic_DNA"/>
</dbReference>
<dbReference type="PRINTS" id="PR00080">
    <property type="entry name" value="SDRFAMILY"/>
</dbReference>
<evidence type="ECO:0000313" key="3">
    <source>
        <dbReference type="EMBL" id="KAK1405035.1"/>
    </source>
</evidence>
<name>A0AAD8JIB9_9APIA</name>
<dbReference type="Pfam" id="PF13561">
    <property type="entry name" value="adh_short_C2"/>
    <property type="match status" value="1"/>
</dbReference>
<dbReference type="Gene3D" id="3.40.50.720">
    <property type="entry name" value="NAD(P)-binding Rossmann-like Domain"/>
    <property type="match status" value="1"/>
</dbReference>
<keyword evidence="2" id="KW-0560">Oxidoreductase</keyword>
<accession>A0AAD8JIB9</accession>
<reference evidence="3" key="1">
    <citation type="submission" date="2023-02" db="EMBL/GenBank/DDBJ databases">
        <title>Genome of toxic invasive species Heracleum sosnowskyi carries increased number of genes despite the absence of recent whole-genome duplications.</title>
        <authorList>
            <person name="Schelkunov M."/>
            <person name="Shtratnikova V."/>
            <person name="Makarenko M."/>
            <person name="Klepikova A."/>
            <person name="Omelchenko D."/>
            <person name="Novikova G."/>
            <person name="Obukhova E."/>
            <person name="Bogdanov V."/>
            <person name="Penin A."/>
            <person name="Logacheva M."/>
        </authorList>
    </citation>
    <scope>NUCLEOTIDE SEQUENCE</scope>
    <source>
        <strain evidence="3">Hsosn_3</strain>
        <tissue evidence="3">Leaf</tissue>
    </source>
</reference>